<dbReference type="EMBL" id="JANPWB010000012">
    <property type="protein sequence ID" value="KAJ1113375.1"/>
    <property type="molecule type" value="Genomic_DNA"/>
</dbReference>
<proteinExistence type="predicted"/>
<comment type="caution">
    <text evidence="1">The sequence shown here is derived from an EMBL/GenBank/DDBJ whole genome shotgun (WGS) entry which is preliminary data.</text>
</comment>
<accession>A0AAV7NKQ1</accession>
<sequence>IGRGSRWALCTSWKSSGGSLFRREQLQKVIGADGRPLRENCTLGKELHMWTS</sequence>
<name>A0AAV7NKQ1_PLEWA</name>
<feature type="non-terminal residue" evidence="1">
    <location>
        <position position="52"/>
    </location>
</feature>
<evidence type="ECO:0000313" key="1">
    <source>
        <dbReference type="EMBL" id="KAJ1113375.1"/>
    </source>
</evidence>
<reference evidence="1" key="1">
    <citation type="journal article" date="2022" name="bioRxiv">
        <title>Sequencing and chromosome-scale assembly of the giantPleurodeles waltlgenome.</title>
        <authorList>
            <person name="Brown T."/>
            <person name="Elewa A."/>
            <person name="Iarovenko S."/>
            <person name="Subramanian E."/>
            <person name="Araus A.J."/>
            <person name="Petzold A."/>
            <person name="Susuki M."/>
            <person name="Suzuki K.-i.T."/>
            <person name="Hayashi T."/>
            <person name="Toyoda A."/>
            <person name="Oliveira C."/>
            <person name="Osipova E."/>
            <person name="Leigh N.D."/>
            <person name="Simon A."/>
            <person name="Yun M.H."/>
        </authorList>
    </citation>
    <scope>NUCLEOTIDE SEQUENCE</scope>
    <source>
        <strain evidence="1">20211129_DDA</strain>
        <tissue evidence="1">Liver</tissue>
    </source>
</reference>
<protein>
    <submittedName>
        <fullName evidence="1">Uncharacterized protein</fullName>
    </submittedName>
</protein>
<gene>
    <name evidence="1" type="ORF">NDU88_001621</name>
</gene>
<feature type="non-terminal residue" evidence="1">
    <location>
        <position position="1"/>
    </location>
</feature>
<dbReference type="Proteomes" id="UP001066276">
    <property type="component" value="Chromosome 8"/>
</dbReference>
<keyword evidence="2" id="KW-1185">Reference proteome</keyword>
<organism evidence="1 2">
    <name type="scientific">Pleurodeles waltl</name>
    <name type="common">Iberian ribbed newt</name>
    <dbReference type="NCBI Taxonomy" id="8319"/>
    <lineage>
        <taxon>Eukaryota</taxon>
        <taxon>Metazoa</taxon>
        <taxon>Chordata</taxon>
        <taxon>Craniata</taxon>
        <taxon>Vertebrata</taxon>
        <taxon>Euteleostomi</taxon>
        <taxon>Amphibia</taxon>
        <taxon>Batrachia</taxon>
        <taxon>Caudata</taxon>
        <taxon>Salamandroidea</taxon>
        <taxon>Salamandridae</taxon>
        <taxon>Pleurodelinae</taxon>
        <taxon>Pleurodeles</taxon>
    </lineage>
</organism>
<evidence type="ECO:0000313" key="2">
    <source>
        <dbReference type="Proteomes" id="UP001066276"/>
    </source>
</evidence>
<dbReference type="AlphaFoldDB" id="A0AAV7NKQ1"/>